<feature type="domain" description="NAD(P)-binding" evidence="1">
    <location>
        <begin position="7"/>
        <end position="182"/>
    </location>
</feature>
<accession>A0ABT9CCG0</accession>
<reference evidence="2 3" key="1">
    <citation type="submission" date="2023-07" db="EMBL/GenBank/DDBJ databases">
        <title>Paenibacillus sp. JX-17 nov. isolated from soil.</title>
        <authorList>
            <person name="Wan Y."/>
            <person name="Liu B."/>
        </authorList>
    </citation>
    <scope>NUCLEOTIDE SEQUENCE [LARGE SCALE GENOMIC DNA]</scope>
    <source>
        <strain evidence="2 3">JX-17</strain>
    </source>
</reference>
<protein>
    <submittedName>
        <fullName evidence="2">NAD(P)H-binding protein</fullName>
    </submittedName>
</protein>
<dbReference type="Pfam" id="PF13460">
    <property type="entry name" value="NAD_binding_10"/>
    <property type="match status" value="1"/>
</dbReference>
<dbReference type="SUPFAM" id="SSF51735">
    <property type="entry name" value="NAD(P)-binding Rossmann-fold domains"/>
    <property type="match status" value="1"/>
</dbReference>
<dbReference type="PANTHER" id="PTHR47129:SF1">
    <property type="entry name" value="NMRA-LIKE DOMAIN-CONTAINING PROTEIN"/>
    <property type="match status" value="1"/>
</dbReference>
<dbReference type="Gene3D" id="3.40.50.720">
    <property type="entry name" value="NAD(P)-binding Rossmann-like Domain"/>
    <property type="match status" value="1"/>
</dbReference>
<dbReference type="Gene3D" id="3.90.25.10">
    <property type="entry name" value="UDP-galactose 4-epimerase, domain 1"/>
    <property type="match status" value="1"/>
</dbReference>
<organism evidence="2 3">
    <name type="scientific">Paenibacillus lacisoli</name>
    <dbReference type="NCBI Taxonomy" id="3064525"/>
    <lineage>
        <taxon>Bacteria</taxon>
        <taxon>Bacillati</taxon>
        <taxon>Bacillota</taxon>
        <taxon>Bacilli</taxon>
        <taxon>Bacillales</taxon>
        <taxon>Paenibacillaceae</taxon>
        <taxon>Paenibacillus</taxon>
    </lineage>
</organism>
<evidence type="ECO:0000313" key="2">
    <source>
        <dbReference type="EMBL" id="MDO7906949.1"/>
    </source>
</evidence>
<comment type="caution">
    <text evidence="2">The sequence shown here is derived from an EMBL/GenBank/DDBJ whole genome shotgun (WGS) entry which is preliminary data.</text>
</comment>
<evidence type="ECO:0000313" key="3">
    <source>
        <dbReference type="Proteomes" id="UP001240171"/>
    </source>
</evidence>
<keyword evidence="3" id="KW-1185">Reference proteome</keyword>
<name>A0ABT9CCG0_9BACL</name>
<dbReference type="PANTHER" id="PTHR47129">
    <property type="entry name" value="QUINONE OXIDOREDUCTASE 2"/>
    <property type="match status" value="1"/>
</dbReference>
<evidence type="ECO:0000259" key="1">
    <source>
        <dbReference type="Pfam" id="PF13460"/>
    </source>
</evidence>
<sequence>MKILVTGATGHLGSLVVEALLKKAPAADLAVSVRNPEKAAYLEAQGVDVRYGDFTRPETLTAAFAGIDRLLLISSDSGNRIDMHQAAVTAARQAGVRFIAYTSLNHAPESTLSLGVDHRATEEAILKSGIPYSFLRNNWYVENEAGTILAAAQGAPWVHANGSAKIGWAARADYAQAAAAVIAGQGHENTIYELSGPLRTQADLAAITGEVLSRDIPVQNVDDAAYANMLRGAGLPEATVDMVVGMQEAIREGALAYESSTMEQLLGRPLLPLREVIQSIIGK</sequence>
<dbReference type="Proteomes" id="UP001240171">
    <property type="component" value="Unassembled WGS sequence"/>
</dbReference>
<dbReference type="InterPro" id="IPR016040">
    <property type="entry name" value="NAD(P)-bd_dom"/>
</dbReference>
<dbReference type="InterPro" id="IPR036291">
    <property type="entry name" value="NAD(P)-bd_dom_sf"/>
</dbReference>
<dbReference type="InterPro" id="IPR052718">
    <property type="entry name" value="NmrA-type_oxidoreductase"/>
</dbReference>
<dbReference type="RefSeq" id="WP_305024151.1">
    <property type="nucleotide sequence ID" value="NZ_JAUQTB010000005.1"/>
</dbReference>
<gene>
    <name evidence="2" type="ORF">Q5741_11035</name>
</gene>
<dbReference type="EMBL" id="JAUQTB010000005">
    <property type="protein sequence ID" value="MDO7906949.1"/>
    <property type="molecule type" value="Genomic_DNA"/>
</dbReference>
<proteinExistence type="predicted"/>